<evidence type="ECO:0000313" key="1">
    <source>
        <dbReference type="EMBL" id="SVC00856.1"/>
    </source>
</evidence>
<reference evidence="1" key="1">
    <citation type="submission" date="2018-05" db="EMBL/GenBank/DDBJ databases">
        <authorList>
            <person name="Lanie J.A."/>
            <person name="Ng W.-L."/>
            <person name="Kazmierczak K.M."/>
            <person name="Andrzejewski T.M."/>
            <person name="Davidsen T.M."/>
            <person name="Wayne K.J."/>
            <person name="Tettelin H."/>
            <person name="Glass J.I."/>
            <person name="Rusch D."/>
            <person name="Podicherti R."/>
            <person name="Tsui H.-C.T."/>
            <person name="Winkler M.E."/>
        </authorList>
    </citation>
    <scope>NUCLEOTIDE SEQUENCE</scope>
</reference>
<proteinExistence type="predicted"/>
<dbReference type="EMBL" id="UINC01068315">
    <property type="protein sequence ID" value="SVC00856.1"/>
    <property type="molecule type" value="Genomic_DNA"/>
</dbReference>
<gene>
    <name evidence="1" type="ORF">METZ01_LOCUS253710</name>
</gene>
<feature type="non-terminal residue" evidence="1">
    <location>
        <position position="1"/>
    </location>
</feature>
<organism evidence="1">
    <name type="scientific">marine metagenome</name>
    <dbReference type="NCBI Taxonomy" id="408172"/>
    <lineage>
        <taxon>unclassified sequences</taxon>
        <taxon>metagenomes</taxon>
        <taxon>ecological metagenomes</taxon>
    </lineage>
</organism>
<accession>A0A382IML8</accession>
<dbReference type="AlphaFoldDB" id="A0A382IML8"/>
<sequence length="31" mass="3336">HGGAPQEVSSEHVALLPECDRSKLIRKGSYA</sequence>
<protein>
    <submittedName>
        <fullName evidence="1">Uncharacterized protein</fullName>
    </submittedName>
</protein>
<name>A0A382IML8_9ZZZZ</name>